<protein>
    <recommendedName>
        <fullName evidence="3">DUF732 domain-containing protein</fullName>
    </recommendedName>
</protein>
<dbReference type="Proteomes" id="UP001141629">
    <property type="component" value="Unassembled WGS sequence"/>
</dbReference>
<evidence type="ECO:0000313" key="1">
    <source>
        <dbReference type="EMBL" id="MCV7423927.1"/>
    </source>
</evidence>
<proteinExistence type="predicted"/>
<reference evidence="1" key="2">
    <citation type="journal article" date="2022" name="BMC Genomics">
        <title>Comparative genome analysis of mycobacteria focusing on tRNA and non-coding RNA.</title>
        <authorList>
            <person name="Behra P.R.K."/>
            <person name="Pettersson B.M.F."/>
            <person name="Ramesh M."/>
            <person name="Das S."/>
            <person name="Dasgupta S."/>
            <person name="Kirsebom L.A."/>
        </authorList>
    </citation>
    <scope>NUCLEOTIDE SEQUENCE</scope>
    <source>
        <strain evidence="1">DSM 44838</strain>
    </source>
</reference>
<name>A0A9X2YQT5_9MYCO</name>
<sequence length="122" mass="12907">MLALSLGAGNHVKGERIVKQIVGFLICLAAVSLGVGAGTASAQPQIDGKAIVCDTFDQYGVNVKSVKWIGDYLIDSKNQTPSGAATLIQLSVINFCPEFTEDFDALNEQAAKDQHPGNPLFN</sequence>
<keyword evidence="2" id="KW-1185">Reference proteome</keyword>
<reference evidence="1" key="1">
    <citation type="submission" date="2020-07" db="EMBL/GenBank/DDBJ databases">
        <authorList>
            <person name="Pettersson B.M.F."/>
            <person name="Behra P.R.K."/>
            <person name="Ramesh M."/>
            <person name="Das S."/>
            <person name="Dasgupta S."/>
            <person name="Kirsebom L.A."/>
        </authorList>
    </citation>
    <scope>NUCLEOTIDE SEQUENCE</scope>
    <source>
        <strain evidence="1">DSM 44838</strain>
    </source>
</reference>
<dbReference type="EMBL" id="JACKVK010000013">
    <property type="protein sequence ID" value="MCV7423927.1"/>
    <property type="molecule type" value="Genomic_DNA"/>
</dbReference>
<dbReference type="RefSeq" id="WP_263998898.1">
    <property type="nucleotide sequence ID" value="NZ_JACKVK010000013.1"/>
</dbReference>
<organism evidence="1 2">
    <name type="scientific">Mycobacterium yunnanensis</name>
    <dbReference type="NCBI Taxonomy" id="368477"/>
    <lineage>
        <taxon>Bacteria</taxon>
        <taxon>Bacillati</taxon>
        <taxon>Actinomycetota</taxon>
        <taxon>Actinomycetes</taxon>
        <taxon>Mycobacteriales</taxon>
        <taxon>Mycobacteriaceae</taxon>
        <taxon>Mycobacterium</taxon>
    </lineage>
</organism>
<gene>
    <name evidence="1" type="ORF">H7K45_25565</name>
</gene>
<accession>A0A9X2YQT5</accession>
<evidence type="ECO:0000313" key="2">
    <source>
        <dbReference type="Proteomes" id="UP001141629"/>
    </source>
</evidence>
<dbReference type="AlphaFoldDB" id="A0A9X2YQT5"/>
<comment type="caution">
    <text evidence="1">The sequence shown here is derived from an EMBL/GenBank/DDBJ whole genome shotgun (WGS) entry which is preliminary data.</text>
</comment>
<evidence type="ECO:0008006" key="3">
    <source>
        <dbReference type="Google" id="ProtNLM"/>
    </source>
</evidence>